<dbReference type="STRING" id="742152.A0A2H3JWX4"/>
<sequence length="338" mass="35700">MREHRANLLPPDAEHRAQSQPRMHPASATALVRRRAATRHVSPRSGALPSRRSPASSSNRSRAPGISARPSFARATPLLCTIMLLLPLLAALPLALAADPLRVFHRVWHPALPSQPFLLRGTLDLAAPSLAPAPGLDAGLADFWQAVRALEADADAAVYQVALEHPGAADPALWAISSVRAVRPRCSCARAWGGPGRPPPIHAPHCHLPQATEAEIRVHLAPDRAAYALDYFVAPVPHGGDCPRRGRARGQAAGADTDVARHAANTSVTLIAPSFPPLPLLRTPPPLAADGKPVEAAPEKTFLQKYWIYFAIALVAILISPAGEEEGAGSGGASAGRR</sequence>
<organism evidence="3 4">
    <name type="scientific">Wolfiporia cocos (strain MD-104)</name>
    <name type="common">Brown rot fungus</name>
    <dbReference type="NCBI Taxonomy" id="742152"/>
    <lineage>
        <taxon>Eukaryota</taxon>
        <taxon>Fungi</taxon>
        <taxon>Dikarya</taxon>
        <taxon>Basidiomycota</taxon>
        <taxon>Agaricomycotina</taxon>
        <taxon>Agaricomycetes</taxon>
        <taxon>Polyporales</taxon>
        <taxon>Phaeolaceae</taxon>
        <taxon>Wolfiporia</taxon>
    </lineage>
</organism>
<protein>
    <recommendedName>
        <fullName evidence="5">ER membrane protein complex subunit 10</fullName>
    </recommendedName>
</protein>
<feature type="transmembrane region" description="Helical" evidence="2">
    <location>
        <begin position="75"/>
        <end position="96"/>
    </location>
</feature>
<name>A0A2H3JWX4_WOLCO</name>
<feature type="compositionally biased region" description="Low complexity" evidence="1">
    <location>
        <begin position="43"/>
        <end position="64"/>
    </location>
</feature>
<feature type="compositionally biased region" description="Basic and acidic residues" evidence="1">
    <location>
        <begin position="1"/>
        <end position="17"/>
    </location>
</feature>
<dbReference type="CDD" id="cd22209">
    <property type="entry name" value="EMC10"/>
    <property type="match status" value="1"/>
</dbReference>
<evidence type="ECO:0000256" key="1">
    <source>
        <dbReference type="SAM" id="MobiDB-lite"/>
    </source>
</evidence>
<keyword evidence="4" id="KW-1185">Reference proteome</keyword>
<evidence type="ECO:0000313" key="3">
    <source>
        <dbReference type="EMBL" id="PCH41224.1"/>
    </source>
</evidence>
<keyword evidence="2" id="KW-1133">Transmembrane helix</keyword>
<reference evidence="3 4" key="1">
    <citation type="journal article" date="2012" name="Science">
        <title>The Paleozoic origin of enzymatic lignin decomposition reconstructed from 31 fungal genomes.</title>
        <authorList>
            <person name="Floudas D."/>
            <person name="Binder M."/>
            <person name="Riley R."/>
            <person name="Barry K."/>
            <person name="Blanchette R.A."/>
            <person name="Henrissat B."/>
            <person name="Martinez A.T."/>
            <person name="Otillar R."/>
            <person name="Spatafora J.W."/>
            <person name="Yadav J.S."/>
            <person name="Aerts A."/>
            <person name="Benoit I."/>
            <person name="Boyd A."/>
            <person name="Carlson A."/>
            <person name="Copeland A."/>
            <person name="Coutinho P.M."/>
            <person name="de Vries R.P."/>
            <person name="Ferreira P."/>
            <person name="Findley K."/>
            <person name="Foster B."/>
            <person name="Gaskell J."/>
            <person name="Glotzer D."/>
            <person name="Gorecki P."/>
            <person name="Heitman J."/>
            <person name="Hesse C."/>
            <person name="Hori C."/>
            <person name="Igarashi K."/>
            <person name="Jurgens J.A."/>
            <person name="Kallen N."/>
            <person name="Kersten P."/>
            <person name="Kohler A."/>
            <person name="Kuees U."/>
            <person name="Kumar T.K.A."/>
            <person name="Kuo A."/>
            <person name="LaButti K."/>
            <person name="Larrondo L.F."/>
            <person name="Lindquist E."/>
            <person name="Ling A."/>
            <person name="Lombard V."/>
            <person name="Lucas S."/>
            <person name="Lundell T."/>
            <person name="Martin R."/>
            <person name="McLaughlin D.J."/>
            <person name="Morgenstern I."/>
            <person name="Morin E."/>
            <person name="Murat C."/>
            <person name="Nagy L.G."/>
            <person name="Nolan M."/>
            <person name="Ohm R.A."/>
            <person name="Patyshakuliyeva A."/>
            <person name="Rokas A."/>
            <person name="Ruiz-Duenas F.J."/>
            <person name="Sabat G."/>
            <person name="Salamov A."/>
            <person name="Samejima M."/>
            <person name="Schmutz J."/>
            <person name="Slot J.C."/>
            <person name="St John F."/>
            <person name="Stenlid J."/>
            <person name="Sun H."/>
            <person name="Sun S."/>
            <person name="Syed K."/>
            <person name="Tsang A."/>
            <person name="Wiebenga A."/>
            <person name="Young D."/>
            <person name="Pisabarro A."/>
            <person name="Eastwood D.C."/>
            <person name="Martin F."/>
            <person name="Cullen D."/>
            <person name="Grigoriev I.V."/>
            <person name="Hibbett D.S."/>
        </authorList>
    </citation>
    <scope>NUCLEOTIDE SEQUENCE [LARGE SCALE GENOMIC DNA]</scope>
    <source>
        <strain evidence="3 4">MD-104</strain>
    </source>
</reference>
<gene>
    <name evidence="3" type="ORF">WOLCODRAFT_151267</name>
</gene>
<feature type="region of interest" description="Disordered" evidence="1">
    <location>
        <begin position="1"/>
        <end position="67"/>
    </location>
</feature>
<dbReference type="EMBL" id="KB468113">
    <property type="protein sequence ID" value="PCH41224.1"/>
    <property type="molecule type" value="Genomic_DNA"/>
</dbReference>
<dbReference type="OrthoDB" id="1894652at2759"/>
<feature type="compositionally biased region" description="Basic residues" evidence="1">
    <location>
        <begin position="32"/>
        <end position="42"/>
    </location>
</feature>
<accession>A0A2H3JWX4</accession>
<dbReference type="AlphaFoldDB" id="A0A2H3JWX4"/>
<dbReference type="Proteomes" id="UP000218811">
    <property type="component" value="Unassembled WGS sequence"/>
</dbReference>
<keyword evidence="2" id="KW-0812">Transmembrane</keyword>
<evidence type="ECO:0008006" key="5">
    <source>
        <dbReference type="Google" id="ProtNLM"/>
    </source>
</evidence>
<dbReference type="OMA" id="YWMYIAI"/>
<evidence type="ECO:0000313" key="4">
    <source>
        <dbReference type="Proteomes" id="UP000218811"/>
    </source>
</evidence>
<proteinExistence type="predicted"/>
<evidence type="ECO:0000256" key="2">
    <source>
        <dbReference type="SAM" id="Phobius"/>
    </source>
</evidence>
<keyword evidence="2" id="KW-0472">Membrane</keyword>